<dbReference type="PANTHER" id="PTHR33653">
    <property type="entry name" value="RIBONUCLEASE VAPC2"/>
    <property type="match status" value="1"/>
</dbReference>
<dbReference type="SUPFAM" id="SSF88723">
    <property type="entry name" value="PIN domain-like"/>
    <property type="match status" value="1"/>
</dbReference>
<proteinExistence type="inferred from homology"/>
<dbReference type="EMBL" id="JBHSDI010000049">
    <property type="protein sequence ID" value="MFC4260116.1"/>
    <property type="molecule type" value="Genomic_DNA"/>
</dbReference>
<evidence type="ECO:0000256" key="7">
    <source>
        <dbReference type="ARBA" id="ARBA00038093"/>
    </source>
</evidence>
<dbReference type="Pfam" id="PF01850">
    <property type="entry name" value="PIN"/>
    <property type="match status" value="1"/>
</dbReference>
<evidence type="ECO:0000256" key="3">
    <source>
        <dbReference type="ARBA" id="ARBA00022722"/>
    </source>
</evidence>
<comment type="caution">
    <text evidence="9">The sequence shown here is derived from an EMBL/GenBank/DDBJ whole genome shotgun (WGS) entry which is preliminary data.</text>
</comment>
<keyword evidence="5" id="KW-0378">Hydrolase</keyword>
<sequence>MLIDTDVLIWAFRGNEKASDFLDDQPGFAVSIVTYMELMQGARNRAEMQLIRKTLRFWDARIEQIDETISSRAAFLVEEYALSHSMEMADALIASSALSMGDSLMTANDKHYRFIPDLQLEVFRP</sequence>
<name>A0ABV8QIW0_9GAMM</name>
<dbReference type="InterPro" id="IPR029060">
    <property type="entry name" value="PIN-like_dom_sf"/>
</dbReference>
<dbReference type="Proteomes" id="UP001595798">
    <property type="component" value="Unassembled WGS sequence"/>
</dbReference>
<evidence type="ECO:0000256" key="4">
    <source>
        <dbReference type="ARBA" id="ARBA00022723"/>
    </source>
</evidence>
<gene>
    <name evidence="9" type="ORF">ACFOZ5_13920</name>
</gene>
<keyword evidence="6" id="KW-0460">Magnesium</keyword>
<dbReference type="Gene3D" id="3.40.50.1010">
    <property type="entry name" value="5'-nuclease"/>
    <property type="match status" value="1"/>
</dbReference>
<reference evidence="10" key="1">
    <citation type="journal article" date="2019" name="Int. J. Syst. Evol. Microbiol.">
        <title>The Global Catalogue of Microorganisms (GCM) 10K type strain sequencing project: providing services to taxonomists for standard genome sequencing and annotation.</title>
        <authorList>
            <consortium name="The Broad Institute Genomics Platform"/>
            <consortium name="The Broad Institute Genome Sequencing Center for Infectious Disease"/>
            <person name="Wu L."/>
            <person name="Ma J."/>
        </authorList>
    </citation>
    <scope>NUCLEOTIDE SEQUENCE [LARGE SCALE GENOMIC DNA]</scope>
    <source>
        <strain evidence="10">CECT 7297</strain>
    </source>
</reference>
<evidence type="ECO:0000256" key="2">
    <source>
        <dbReference type="ARBA" id="ARBA00022649"/>
    </source>
</evidence>
<dbReference type="RefSeq" id="WP_379888321.1">
    <property type="nucleotide sequence ID" value="NZ_JBHSDI010000049.1"/>
</dbReference>
<keyword evidence="3" id="KW-0540">Nuclease</keyword>
<keyword evidence="2" id="KW-1277">Toxin-antitoxin system</keyword>
<evidence type="ECO:0000256" key="1">
    <source>
        <dbReference type="ARBA" id="ARBA00001946"/>
    </source>
</evidence>
<comment type="cofactor">
    <cofactor evidence="1">
        <name>Mg(2+)</name>
        <dbReference type="ChEBI" id="CHEBI:18420"/>
    </cofactor>
</comment>
<dbReference type="CDD" id="cd18741">
    <property type="entry name" value="PIN_VapC4-5_FitB-like"/>
    <property type="match status" value="1"/>
</dbReference>
<evidence type="ECO:0000313" key="9">
    <source>
        <dbReference type="EMBL" id="MFC4260116.1"/>
    </source>
</evidence>
<keyword evidence="10" id="KW-1185">Reference proteome</keyword>
<dbReference type="PANTHER" id="PTHR33653:SF1">
    <property type="entry name" value="RIBONUCLEASE VAPC2"/>
    <property type="match status" value="1"/>
</dbReference>
<comment type="similarity">
    <text evidence="7">Belongs to the PINc/VapC protein family.</text>
</comment>
<evidence type="ECO:0000256" key="6">
    <source>
        <dbReference type="ARBA" id="ARBA00022842"/>
    </source>
</evidence>
<keyword evidence="4" id="KW-0479">Metal-binding</keyword>
<dbReference type="InterPro" id="IPR050556">
    <property type="entry name" value="Type_II_TA_system_RNase"/>
</dbReference>
<organism evidence="9 10">
    <name type="scientific">Marinobacter lacisalsi</name>
    <dbReference type="NCBI Taxonomy" id="475979"/>
    <lineage>
        <taxon>Bacteria</taxon>
        <taxon>Pseudomonadati</taxon>
        <taxon>Pseudomonadota</taxon>
        <taxon>Gammaproteobacteria</taxon>
        <taxon>Pseudomonadales</taxon>
        <taxon>Marinobacteraceae</taxon>
        <taxon>Marinobacter</taxon>
    </lineage>
</organism>
<evidence type="ECO:0000313" key="10">
    <source>
        <dbReference type="Proteomes" id="UP001595798"/>
    </source>
</evidence>
<feature type="domain" description="PIN" evidence="8">
    <location>
        <begin position="1"/>
        <end position="113"/>
    </location>
</feature>
<protein>
    <submittedName>
        <fullName evidence="9">Type II toxin-antitoxin system VapC family toxin</fullName>
    </submittedName>
</protein>
<accession>A0ABV8QIW0</accession>
<evidence type="ECO:0000256" key="5">
    <source>
        <dbReference type="ARBA" id="ARBA00022801"/>
    </source>
</evidence>
<dbReference type="InterPro" id="IPR002716">
    <property type="entry name" value="PIN_dom"/>
</dbReference>
<evidence type="ECO:0000259" key="8">
    <source>
        <dbReference type="Pfam" id="PF01850"/>
    </source>
</evidence>